<dbReference type="Gene3D" id="1.20.5.1700">
    <property type="match status" value="1"/>
</dbReference>
<evidence type="ECO:0000256" key="2">
    <source>
        <dbReference type="SAM" id="MobiDB-lite"/>
    </source>
</evidence>
<accession>A0AAV2JNM5</accession>
<organism evidence="3 4">
    <name type="scientific">Knipowitschia caucasica</name>
    <name type="common">Caucasian dwarf goby</name>
    <name type="synonym">Pomatoschistus caucasicus</name>
    <dbReference type="NCBI Taxonomy" id="637954"/>
    <lineage>
        <taxon>Eukaryota</taxon>
        <taxon>Metazoa</taxon>
        <taxon>Chordata</taxon>
        <taxon>Craniata</taxon>
        <taxon>Vertebrata</taxon>
        <taxon>Euteleostomi</taxon>
        <taxon>Actinopterygii</taxon>
        <taxon>Neopterygii</taxon>
        <taxon>Teleostei</taxon>
        <taxon>Neoteleostei</taxon>
        <taxon>Acanthomorphata</taxon>
        <taxon>Gobiaria</taxon>
        <taxon>Gobiiformes</taxon>
        <taxon>Gobioidei</taxon>
        <taxon>Gobiidae</taxon>
        <taxon>Gobiinae</taxon>
        <taxon>Knipowitschia</taxon>
    </lineage>
</organism>
<protein>
    <recommendedName>
        <fullName evidence="5">Transposase element L1Md-A101/L1Md-A102/L1Md-A2</fullName>
    </recommendedName>
</protein>
<keyword evidence="4" id="KW-1185">Reference proteome</keyword>
<dbReference type="Proteomes" id="UP001497482">
    <property type="component" value="Chromosome 13"/>
</dbReference>
<keyword evidence="1" id="KW-0175">Coiled coil</keyword>
<feature type="compositionally biased region" description="Basic residues" evidence="2">
    <location>
        <begin position="1"/>
        <end position="12"/>
    </location>
</feature>
<evidence type="ECO:0000313" key="4">
    <source>
        <dbReference type="Proteomes" id="UP001497482"/>
    </source>
</evidence>
<dbReference type="EMBL" id="OZ035835">
    <property type="protein sequence ID" value="CAL1577227.1"/>
    <property type="molecule type" value="Genomic_DNA"/>
</dbReference>
<dbReference type="InterPro" id="IPR042566">
    <property type="entry name" value="L1_C"/>
</dbReference>
<name>A0AAV2JNM5_KNICA</name>
<evidence type="ECO:0000256" key="1">
    <source>
        <dbReference type="SAM" id="Coils"/>
    </source>
</evidence>
<evidence type="ECO:0008006" key="5">
    <source>
        <dbReference type="Google" id="ProtNLM"/>
    </source>
</evidence>
<feature type="coiled-coil region" evidence="1">
    <location>
        <begin position="118"/>
        <end position="145"/>
    </location>
</feature>
<feature type="compositionally biased region" description="Low complexity" evidence="2">
    <location>
        <begin position="20"/>
        <end position="31"/>
    </location>
</feature>
<dbReference type="InterPro" id="IPR004244">
    <property type="entry name" value="Transposase_22"/>
</dbReference>
<evidence type="ECO:0000313" key="3">
    <source>
        <dbReference type="EMBL" id="CAL1577227.1"/>
    </source>
</evidence>
<feature type="region of interest" description="Disordered" evidence="2">
    <location>
        <begin position="1"/>
        <end position="39"/>
    </location>
</feature>
<dbReference type="AlphaFoldDB" id="A0AAV2JNM5"/>
<dbReference type="Gene3D" id="3.30.250.20">
    <property type="entry name" value="L1 transposable element, C-terminal domain"/>
    <property type="match status" value="1"/>
</dbReference>
<dbReference type="PANTHER" id="PTHR11505">
    <property type="entry name" value="L1 TRANSPOSABLE ELEMENT-RELATED"/>
    <property type="match status" value="1"/>
</dbReference>
<sequence>MSHKGRKAKAHQRGPADATSPSHSESSGPSEVAEELATGDATNLKIEHLDAFREEMKMLFKAELQEAFGMHLVSVKNELLVLKTELSASISTVTQEVSELKATVADMEHSLSTCTDDIVSLRTKVENMSKDLIRLDNKCEDLESRSRRNNVRIVGIPESQAISCEFVSTLLRDAFRLGKEPLVDRAHRAMNAIPSAGGRPRTVVTRLHYYSDCAEILRRARELQQIKTRDIAISVFPDYTAKTARARAAFNDVRRQLRDIGGIRFGILHPAKLRITHDGKQRDFISPEEAAKFVKTITG</sequence>
<gene>
    <name evidence="3" type="ORF">KC01_LOCUS8603</name>
</gene>
<reference evidence="3 4" key="1">
    <citation type="submission" date="2024-04" db="EMBL/GenBank/DDBJ databases">
        <authorList>
            <person name="Waldvogel A.-M."/>
            <person name="Schoenle A."/>
        </authorList>
    </citation>
    <scope>NUCLEOTIDE SEQUENCE [LARGE SCALE GENOMIC DNA]</scope>
</reference>
<proteinExistence type="predicted"/>